<dbReference type="PIRSF" id="PIRSF030218">
    <property type="entry name" value="Mannosyltr_MA4085_prd"/>
    <property type="match status" value="1"/>
</dbReference>
<proteinExistence type="predicted"/>
<dbReference type="EMBL" id="BAAADU010000002">
    <property type="protein sequence ID" value="GAA0649368.1"/>
    <property type="molecule type" value="Genomic_DNA"/>
</dbReference>
<dbReference type="InterPro" id="IPR019962">
    <property type="entry name" value="CHP03663"/>
</dbReference>
<feature type="transmembrane region" description="Helical" evidence="1">
    <location>
        <begin position="366"/>
        <end position="384"/>
    </location>
</feature>
<dbReference type="Proteomes" id="UP001500194">
    <property type="component" value="Unassembled WGS sequence"/>
</dbReference>
<dbReference type="PANTHER" id="PTHR41710:SF2">
    <property type="entry name" value="GLYCOSYL TRANSFERASE FAMILY 39_83 DOMAIN-CONTAINING PROTEIN"/>
    <property type="match status" value="1"/>
</dbReference>
<name>A0AAV3T0A2_9EURY</name>
<dbReference type="NCBIfam" id="TIGR03663">
    <property type="entry name" value="flippase activity-associated protein Agl23"/>
    <property type="match status" value="1"/>
</dbReference>
<keyword evidence="1" id="KW-1133">Transmembrane helix</keyword>
<feature type="transmembrane region" description="Helical" evidence="1">
    <location>
        <begin position="111"/>
        <end position="131"/>
    </location>
</feature>
<feature type="transmembrane region" description="Helical" evidence="1">
    <location>
        <begin position="226"/>
        <end position="246"/>
    </location>
</feature>
<sequence length="575" mass="62226">MMALHQQLTKRRVLAILVSLSVGGLLARLVELGDRVFYYDEAWFGYWVLRFMENGVWEYRPILHGPFFARVNSVVFPVVGANDFTARVVVAGIGALLPLAAWLFREHLRRAEVVALGVALAFNPVLFYYSRFMRKDLPLAAFMLVTLGLLVRAYDTRTPRYLYASGVTLGLAFATKESVLLWLVTWLGASVLVFDRVLVRARDTDGDALTTLQSLANRAVAGVRAWWTHGVLSGVLFLAVVVYFYAPRAGPGHPIGLWKGLTGDIASLPAVVGEATLGSFQAAIEYWAEGSIQNHAYLPYFTDTAETIVAGALGVTVLAALGFLYDRYTGDSPRALVAFNFYCGVAAIVGYPLANNLPVPWSTVHAIVPLCVPAAVGGVAVYRWGRSRLPAREPAALRERAPMHVVRAAVAAGLLVFFVASAGATLAQTSYQQPHESPLGDPGHQIVYYAQAPDDLRAVVDDIDRAASTGGGETDVLYVGERLAMNETRVDYPPATGAWHARMPLPWYTEALGADVTSVERPGAVGNNTPPVVITTPALKPTVAQKLGDAYTSRTHALDDIGDRIVVVFTRADGA</sequence>
<dbReference type="Pfam" id="PF13231">
    <property type="entry name" value="PMT_2"/>
    <property type="match status" value="1"/>
</dbReference>
<dbReference type="InterPro" id="IPR038731">
    <property type="entry name" value="RgtA/B/C-like"/>
</dbReference>
<dbReference type="PANTHER" id="PTHR41710">
    <property type="entry name" value="GLYCOSYL TRANSFERASE, FAMILY 39"/>
    <property type="match status" value="1"/>
</dbReference>
<keyword evidence="1" id="KW-0472">Membrane</keyword>
<evidence type="ECO:0000256" key="1">
    <source>
        <dbReference type="SAM" id="Phobius"/>
    </source>
</evidence>
<comment type="caution">
    <text evidence="3">The sequence shown here is derived from an EMBL/GenBank/DDBJ whole genome shotgun (WGS) entry which is preliminary data.</text>
</comment>
<evidence type="ECO:0000313" key="4">
    <source>
        <dbReference type="Proteomes" id="UP001500194"/>
    </source>
</evidence>
<gene>
    <name evidence="3" type="ORF">GCM10009019_10100</name>
</gene>
<feature type="transmembrane region" description="Helical" evidence="1">
    <location>
        <begin position="308"/>
        <end position="325"/>
    </location>
</feature>
<feature type="transmembrane region" description="Helical" evidence="1">
    <location>
        <begin position="337"/>
        <end position="354"/>
    </location>
</feature>
<reference evidence="3 4" key="1">
    <citation type="journal article" date="2019" name="Int. J. Syst. Evol. Microbiol.">
        <title>The Global Catalogue of Microorganisms (GCM) 10K type strain sequencing project: providing services to taxonomists for standard genome sequencing and annotation.</title>
        <authorList>
            <consortium name="The Broad Institute Genomics Platform"/>
            <consortium name="The Broad Institute Genome Sequencing Center for Infectious Disease"/>
            <person name="Wu L."/>
            <person name="Ma J."/>
        </authorList>
    </citation>
    <scope>NUCLEOTIDE SEQUENCE [LARGE SCALE GENOMIC DNA]</scope>
    <source>
        <strain evidence="3 4">JCM 16327</strain>
    </source>
</reference>
<accession>A0AAV3T0A2</accession>
<protein>
    <submittedName>
        <fullName evidence="3">TIGR03663 family protein</fullName>
    </submittedName>
</protein>
<feature type="transmembrane region" description="Helical" evidence="1">
    <location>
        <begin position="405"/>
        <end position="427"/>
    </location>
</feature>
<evidence type="ECO:0000313" key="3">
    <source>
        <dbReference type="EMBL" id="GAA0649368.1"/>
    </source>
</evidence>
<feature type="transmembrane region" description="Helical" evidence="1">
    <location>
        <begin position="12"/>
        <end position="30"/>
    </location>
</feature>
<feature type="transmembrane region" description="Helical" evidence="1">
    <location>
        <begin position="137"/>
        <end position="154"/>
    </location>
</feature>
<dbReference type="AlphaFoldDB" id="A0AAV3T0A2"/>
<feature type="domain" description="Glycosyltransferase RgtA/B/C/D-like" evidence="2">
    <location>
        <begin position="64"/>
        <end position="199"/>
    </location>
</feature>
<feature type="transmembrane region" description="Helical" evidence="1">
    <location>
        <begin position="84"/>
        <end position="104"/>
    </location>
</feature>
<keyword evidence="4" id="KW-1185">Reference proteome</keyword>
<keyword evidence="1" id="KW-0812">Transmembrane</keyword>
<organism evidence="3 4">
    <name type="scientific">Salarchaeum japonicum</name>
    <dbReference type="NCBI Taxonomy" id="555573"/>
    <lineage>
        <taxon>Archaea</taxon>
        <taxon>Methanobacteriati</taxon>
        <taxon>Methanobacteriota</taxon>
        <taxon>Stenosarchaea group</taxon>
        <taxon>Halobacteria</taxon>
        <taxon>Halobacteriales</taxon>
        <taxon>Halobacteriaceae</taxon>
    </lineage>
</organism>
<evidence type="ECO:0000259" key="2">
    <source>
        <dbReference type="Pfam" id="PF13231"/>
    </source>
</evidence>
<dbReference type="InterPro" id="IPR016950">
    <property type="entry name" value="Manno-Trfase_MA4085_prd"/>
</dbReference>